<dbReference type="RefSeq" id="WP_145053662.1">
    <property type="nucleotide sequence ID" value="NZ_CP036433.1"/>
</dbReference>
<dbReference type="KEGG" id="lcre:Pla8534_26910"/>
<dbReference type="OrthoDB" id="9805039at2"/>
<proteinExistence type="predicted"/>
<dbReference type="Gene3D" id="2.40.50.140">
    <property type="entry name" value="Nucleic acid-binding proteins"/>
    <property type="match status" value="1"/>
</dbReference>
<organism evidence="3 4">
    <name type="scientific">Lignipirellula cremea</name>
    <dbReference type="NCBI Taxonomy" id="2528010"/>
    <lineage>
        <taxon>Bacteria</taxon>
        <taxon>Pseudomonadati</taxon>
        <taxon>Planctomycetota</taxon>
        <taxon>Planctomycetia</taxon>
        <taxon>Pirellulales</taxon>
        <taxon>Pirellulaceae</taxon>
        <taxon>Lignipirellula</taxon>
    </lineage>
</organism>
<evidence type="ECO:0000256" key="1">
    <source>
        <dbReference type="SAM" id="MobiDB-lite"/>
    </source>
</evidence>
<dbReference type="InterPro" id="IPR002059">
    <property type="entry name" value="CSP_DNA-bd"/>
</dbReference>
<dbReference type="Pfam" id="PF00313">
    <property type="entry name" value="CSD"/>
    <property type="match status" value="1"/>
</dbReference>
<dbReference type="AlphaFoldDB" id="A0A518DSR7"/>
<dbReference type="SUPFAM" id="SSF50249">
    <property type="entry name" value="Nucleic acid-binding proteins"/>
    <property type="match status" value="1"/>
</dbReference>
<dbReference type="EMBL" id="CP036433">
    <property type="protein sequence ID" value="QDU94883.1"/>
    <property type="molecule type" value="Genomic_DNA"/>
</dbReference>
<dbReference type="GO" id="GO:0003676">
    <property type="term" value="F:nucleic acid binding"/>
    <property type="evidence" value="ECO:0007669"/>
    <property type="project" value="InterPro"/>
</dbReference>
<keyword evidence="4" id="KW-1185">Reference proteome</keyword>
<reference evidence="3 4" key="1">
    <citation type="submission" date="2019-02" db="EMBL/GenBank/DDBJ databases">
        <title>Deep-cultivation of Planctomycetes and their phenomic and genomic characterization uncovers novel biology.</title>
        <authorList>
            <person name="Wiegand S."/>
            <person name="Jogler M."/>
            <person name="Boedeker C."/>
            <person name="Pinto D."/>
            <person name="Vollmers J."/>
            <person name="Rivas-Marin E."/>
            <person name="Kohn T."/>
            <person name="Peeters S.H."/>
            <person name="Heuer A."/>
            <person name="Rast P."/>
            <person name="Oberbeckmann S."/>
            <person name="Bunk B."/>
            <person name="Jeske O."/>
            <person name="Meyerdierks A."/>
            <person name="Storesund J.E."/>
            <person name="Kallscheuer N."/>
            <person name="Luecker S."/>
            <person name="Lage O.M."/>
            <person name="Pohl T."/>
            <person name="Merkel B.J."/>
            <person name="Hornburger P."/>
            <person name="Mueller R.-W."/>
            <person name="Bruemmer F."/>
            <person name="Labrenz M."/>
            <person name="Spormann A.M."/>
            <person name="Op den Camp H."/>
            <person name="Overmann J."/>
            <person name="Amann R."/>
            <person name="Jetten M.S.M."/>
            <person name="Mascher T."/>
            <person name="Medema M.H."/>
            <person name="Devos D.P."/>
            <person name="Kaster A.-K."/>
            <person name="Ovreas L."/>
            <person name="Rohde M."/>
            <person name="Galperin M.Y."/>
            <person name="Jogler C."/>
        </authorList>
    </citation>
    <scope>NUCLEOTIDE SEQUENCE [LARGE SCALE GENOMIC DNA]</scope>
    <source>
        <strain evidence="3 4">Pla85_3_4</strain>
    </source>
</reference>
<dbReference type="PROSITE" id="PS51857">
    <property type="entry name" value="CSD_2"/>
    <property type="match status" value="1"/>
</dbReference>
<evidence type="ECO:0000313" key="3">
    <source>
        <dbReference type="EMBL" id="QDU94883.1"/>
    </source>
</evidence>
<feature type="domain" description="CSD" evidence="2">
    <location>
        <begin position="1"/>
        <end position="80"/>
    </location>
</feature>
<dbReference type="InterPro" id="IPR012340">
    <property type="entry name" value="NA-bd_OB-fold"/>
</dbReference>
<sequence length="109" mass="12413">MQYGTVIQFFPDKGFGFIKPERGPDIFFHVSTLGLEGPPPKIPPGQCVRFDLVMPSQRIRGEDPTEAQLKKEQRAEKVELIDKFPGARLGPLTSTRHPNSRKKKPTWRN</sequence>
<dbReference type="Proteomes" id="UP000317648">
    <property type="component" value="Chromosome"/>
</dbReference>
<accession>A0A518DSR7</accession>
<feature type="compositionally biased region" description="Basic residues" evidence="1">
    <location>
        <begin position="98"/>
        <end position="109"/>
    </location>
</feature>
<evidence type="ECO:0000259" key="2">
    <source>
        <dbReference type="PROSITE" id="PS51857"/>
    </source>
</evidence>
<name>A0A518DSR7_9BACT</name>
<feature type="region of interest" description="Disordered" evidence="1">
    <location>
        <begin position="83"/>
        <end position="109"/>
    </location>
</feature>
<gene>
    <name evidence="3" type="primary">cspC</name>
    <name evidence="3" type="ORF">Pla8534_26910</name>
</gene>
<evidence type="ECO:0000313" key="4">
    <source>
        <dbReference type="Proteomes" id="UP000317648"/>
    </source>
</evidence>
<dbReference type="InterPro" id="IPR019844">
    <property type="entry name" value="CSD_CS"/>
</dbReference>
<protein>
    <submittedName>
        <fullName evidence="3">Cold shock protein CspC</fullName>
    </submittedName>
</protein>
<dbReference type="CDD" id="cd04458">
    <property type="entry name" value="CSP_CDS"/>
    <property type="match status" value="1"/>
</dbReference>
<dbReference type="PROSITE" id="PS00352">
    <property type="entry name" value="CSD_1"/>
    <property type="match status" value="1"/>
</dbReference>